<evidence type="ECO:0000259" key="1">
    <source>
        <dbReference type="Pfam" id="PF26215"/>
    </source>
</evidence>
<proteinExistence type="predicted"/>
<sequence>MTDQCYEFIHHLRQLIENIPSTNEDNDSEPGGTLLEQGDITFVCKTSDNEIHSKHTLDNEIYQQVLKFNGCQLLDVYNSNALYQCTNKEIKENINGHMERTKAYICIDKISQSNNPTTCVQGYLNTIIKQMSTLLNDLLKSHCINESQFHQMNIIEQSKVRMDYLFYLPDIRQRPVSFHPIMVCSSGPTIGIARYIHRLLQPIYDQVALSTTFFKESDVIHALESYANHGSLLSTTLFATISIQDLDTTISHDKMMQTFERFLNEYYQSNENGAHQFLTIHTILKLVDFILQNQIFIFKNKIYRQVKGSASQSPLTSLLMNIYMFYWQEDLKKIVLNENELFGRCYDKIFLTWNGSKKQLRSLLYSSSSFMKIKTSIGQKITYMDAQIGYINGCLQTKINHNEDTKSSGLPYILGHSRYMYSTLMRACLIRAVLCCSNVHDFYYEQKYIEEKFHSNGYSGDYIHNHVEEFFKEFNASQSKLHLDQLNYEKLRESLFEYDKQQLEMKIKQRKDEQNKEKWYISSTFEGETLHELQENFQKVWKTYLDDHVEFSHISIEIITQSRYPSYTK</sequence>
<dbReference type="PANTHER" id="PTHR21301:SF10">
    <property type="entry name" value="REVERSE TRANSCRIPTASE DOMAIN-CONTAINING PROTEIN"/>
    <property type="match status" value="1"/>
</dbReference>
<accession>A0A814TD55</accession>
<protein>
    <recommendedName>
        <fullName evidence="1">Helix-turn-helix domain-containing protein</fullName>
    </recommendedName>
</protein>
<dbReference type="Proteomes" id="UP000663828">
    <property type="component" value="Unassembled WGS sequence"/>
</dbReference>
<organism evidence="2 4">
    <name type="scientific">Adineta ricciae</name>
    <name type="common">Rotifer</name>
    <dbReference type="NCBI Taxonomy" id="249248"/>
    <lineage>
        <taxon>Eukaryota</taxon>
        <taxon>Metazoa</taxon>
        <taxon>Spiralia</taxon>
        <taxon>Gnathifera</taxon>
        <taxon>Rotifera</taxon>
        <taxon>Eurotatoria</taxon>
        <taxon>Bdelloidea</taxon>
        <taxon>Adinetida</taxon>
        <taxon>Adinetidae</taxon>
        <taxon>Adineta</taxon>
    </lineage>
</organism>
<dbReference type="OrthoDB" id="10055188at2759"/>
<dbReference type="InterPro" id="IPR058912">
    <property type="entry name" value="HTH_animal"/>
</dbReference>
<keyword evidence="4" id="KW-1185">Reference proteome</keyword>
<evidence type="ECO:0000313" key="3">
    <source>
        <dbReference type="EMBL" id="CAF1529854.1"/>
    </source>
</evidence>
<gene>
    <name evidence="3" type="ORF">EDS130_LOCUS44483</name>
    <name evidence="2" type="ORF">XAT740_LOCUS21387</name>
</gene>
<evidence type="ECO:0000313" key="4">
    <source>
        <dbReference type="Proteomes" id="UP000663828"/>
    </source>
</evidence>
<dbReference type="PANTHER" id="PTHR21301">
    <property type="entry name" value="REVERSE TRANSCRIPTASE"/>
    <property type="match status" value="1"/>
</dbReference>
<dbReference type="EMBL" id="CAJNOR010001534">
    <property type="protein sequence ID" value="CAF1159210.1"/>
    <property type="molecule type" value="Genomic_DNA"/>
</dbReference>
<comment type="caution">
    <text evidence="2">The sequence shown here is derived from an EMBL/GenBank/DDBJ whole genome shotgun (WGS) entry which is preliminary data.</text>
</comment>
<evidence type="ECO:0000313" key="2">
    <source>
        <dbReference type="EMBL" id="CAF1159210.1"/>
    </source>
</evidence>
<dbReference type="Proteomes" id="UP000663852">
    <property type="component" value="Unassembled WGS sequence"/>
</dbReference>
<dbReference type="AlphaFoldDB" id="A0A814TD55"/>
<feature type="domain" description="Helix-turn-helix" evidence="1">
    <location>
        <begin position="410"/>
        <end position="466"/>
    </location>
</feature>
<dbReference type="Pfam" id="PF26215">
    <property type="entry name" value="HTH_animal"/>
    <property type="match status" value="1"/>
</dbReference>
<name>A0A814TD55_ADIRI</name>
<reference evidence="2" key="1">
    <citation type="submission" date="2021-02" db="EMBL/GenBank/DDBJ databases">
        <authorList>
            <person name="Nowell W R."/>
        </authorList>
    </citation>
    <scope>NUCLEOTIDE SEQUENCE</scope>
</reference>
<dbReference type="EMBL" id="CAJNOJ010000865">
    <property type="protein sequence ID" value="CAF1529854.1"/>
    <property type="molecule type" value="Genomic_DNA"/>
</dbReference>